<keyword evidence="4" id="KW-1185">Reference proteome</keyword>
<evidence type="ECO:0000313" key="4">
    <source>
        <dbReference type="Proteomes" id="UP001611075"/>
    </source>
</evidence>
<accession>A0ABW7SJX7</accession>
<evidence type="ECO:0000313" key="3">
    <source>
        <dbReference type="EMBL" id="MFI0793979.1"/>
    </source>
</evidence>
<keyword evidence="1" id="KW-0175">Coiled coil</keyword>
<name>A0ABW7SJX7_9ACTN</name>
<dbReference type="EMBL" id="JBIRPU010000009">
    <property type="protein sequence ID" value="MFI0793979.1"/>
    <property type="molecule type" value="Genomic_DNA"/>
</dbReference>
<organism evidence="3 4">
    <name type="scientific">Micromonospora rubida</name>
    <dbReference type="NCBI Taxonomy" id="2697657"/>
    <lineage>
        <taxon>Bacteria</taxon>
        <taxon>Bacillati</taxon>
        <taxon>Actinomycetota</taxon>
        <taxon>Actinomycetes</taxon>
        <taxon>Micromonosporales</taxon>
        <taxon>Micromonosporaceae</taxon>
        <taxon>Micromonospora</taxon>
    </lineage>
</organism>
<evidence type="ECO:0000256" key="1">
    <source>
        <dbReference type="SAM" id="Coils"/>
    </source>
</evidence>
<proteinExistence type="predicted"/>
<comment type="caution">
    <text evidence="3">The sequence shown here is derived from an EMBL/GenBank/DDBJ whole genome shotgun (WGS) entry which is preliminary data.</text>
</comment>
<feature type="coiled-coil region" evidence="1">
    <location>
        <begin position="123"/>
        <end position="150"/>
    </location>
</feature>
<feature type="region of interest" description="Disordered" evidence="2">
    <location>
        <begin position="336"/>
        <end position="360"/>
    </location>
</feature>
<sequence length="385" mass="40561">MPDGDRLDAVRAAHGLAAEWLLEAQALITGEFRAPVTGVTAGTENAAWDELHVLGCLSLALDPMDDGPDPAVRRNDRLARLLTDPIEVTFTSATGEAPRIERLCLDEIVAAARERRATIRRLVDAYRAAVRFVEADLDRLRKEVADLRHGAGVAGRGTAPPDVPAERLAGLEREAAADPVGCARPGPWRDALAGLADDLAAVRGALAPATDDPDRWTSGERRLRLSVERLRGLAAEAAREGLGDGGDPVAALDVDGLLARAAAARGASPGDPVGSVGPVGSAGPVGSVGSAGSVGSVGELEAALAGAADQVDAARRRLRGRCHLELGGRLEAYRQRAADEDRAEHPDLEQSYREARDRLRPDRFAVTAASRAVRAYQQAVNEVTR</sequence>
<dbReference type="Proteomes" id="UP001611075">
    <property type="component" value="Unassembled WGS sequence"/>
</dbReference>
<reference evidence="3 4" key="1">
    <citation type="submission" date="2024-10" db="EMBL/GenBank/DDBJ databases">
        <title>The Natural Products Discovery Center: Release of the First 8490 Sequenced Strains for Exploring Actinobacteria Biosynthetic Diversity.</title>
        <authorList>
            <person name="Kalkreuter E."/>
            <person name="Kautsar S.A."/>
            <person name="Yang D."/>
            <person name="Bader C.D."/>
            <person name="Teijaro C.N."/>
            <person name="Fluegel L."/>
            <person name="Davis C.M."/>
            <person name="Simpson J.R."/>
            <person name="Lauterbach L."/>
            <person name="Steele A.D."/>
            <person name="Gui C."/>
            <person name="Meng S."/>
            <person name="Li G."/>
            <person name="Viehrig K."/>
            <person name="Ye F."/>
            <person name="Su P."/>
            <person name="Kiefer A.F."/>
            <person name="Nichols A."/>
            <person name="Cepeda A.J."/>
            <person name="Yan W."/>
            <person name="Fan B."/>
            <person name="Jiang Y."/>
            <person name="Adhikari A."/>
            <person name="Zheng C.-J."/>
            <person name="Schuster L."/>
            <person name="Cowan T.M."/>
            <person name="Smanski M.J."/>
            <person name="Chevrette M.G."/>
            <person name="De Carvalho L.P.S."/>
            <person name="Shen B."/>
        </authorList>
    </citation>
    <scope>NUCLEOTIDE SEQUENCE [LARGE SCALE GENOMIC DNA]</scope>
    <source>
        <strain evidence="3 4">NPDC021253</strain>
    </source>
</reference>
<evidence type="ECO:0000256" key="2">
    <source>
        <dbReference type="SAM" id="MobiDB-lite"/>
    </source>
</evidence>
<dbReference type="RefSeq" id="WP_396679888.1">
    <property type="nucleotide sequence ID" value="NZ_JBIRPU010000009.1"/>
</dbReference>
<gene>
    <name evidence="3" type="ORF">ACH4OY_15010</name>
</gene>
<protein>
    <submittedName>
        <fullName evidence="3">Uncharacterized protein</fullName>
    </submittedName>
</protein>